<accession>A0A7W7ZCY4</accession>
<feature type="transmembrane region" description="Helical" evidence="8">
    <location>
        <begin position="227"/>
        <end position="246"/>
    </location>
</feature>
<comment type="caution">
    <text evidence="9">The sequence shown here is derived from an EMBL/GenBank/DDBJ whole genome shotgun (WGS) entry which is preliminary data.</text>
</comment>
<name>A0A7W7ZCY4_9BACT</name>
<evidence type="ECO:0000256" key="5">
    <source>
        <dbReference type="ARBA" id="ARBA00022692"/>
    </source>
</evidence>
<comment type="subcellular location">
    <subcellularLocation>
        <location evidence="1">Cell membrane</location>
        <topology evidence="1">Multi-pass membrane protein</topology>
    </subcellularLocation>
</comment>
<feature type="transmembrane region" description="Helical" evidence="8">
    <location>
        <begin position="282"/>
        <end position="303"/>
    </location>
</feature>
<keyword evidence="2" id="KW-1003">Cell membrane</keyword>
<feature type="transmembrane region" description="Helical" evidence="8">
    <location>
        <begin position="187"/>
        <end position="207"/>
    </location>
</feature>
<evidence type="ECO:0000256" key="6">
    <source>
        <dbReference type="ARBA" id="ARBA00022989"/>
    </source>
</evidence>
<evidence type="ECO:0000256" key="4">
    <source>
        <dbReference type="ARBA" id="ARBA00022679"/>
    </source>
</evidence>
<evidence type="ECO:0000256" key="8">
    <source>
        <dbReference type="SAM" id="Phobius"/>
    </source>
</evidence>
<keyword evidence="6 8" id="KW-1133">Transmembrane helix</keyword>
<dbReference type="GO" id="GO:0005886">
    <property type="term" value="C:plasma membrane"/>
    <property type="evidence" value="ECO:0007669"/>
    <property type="project" value="UniProtKB-SubCell"/>
</dbReference>
<keyword evidence="7 8" id="KW-0472">Membrane</keyword>
<dbReference type="Proteomes" id="UP000540989">
    <property type="component" value="Unassembled WGS sequence"/>
</dbReference>
<dbReference type="GO" id="GO:0009103">
    <property type="term" value="P:lipopolysaccharide biosynthetic process"/>
    <property type="evidence" value="ECO:0007669"/>
    <property type="project" value="UniProtKB-ARBA"/>
</dbReference>
<protein>
    <recommendedName>
        <fullName evidence="11">Dolichyl-phosphate-mannose-protein mannosyltransferase</fullName>
    </recommendedName>
</protein>
<keyword evidence="4" id="KW-0808">Transferase</keyword>
<gene>
    <name evidence="9" type="ORF">HDF16_002238</name>
</gene>
<dbReference type="EMBL" id="JACHIP010000003">
    <property type="protein sequence ID" value="MBB5057532.1"/>
    <property type="molecule type" value="Genomic_DNA"/>
</dbReference>
<dbReference type="PANTHER" id="PTHR33908">
    <property type="entry name" value="MANNOSYLTRANSFERASE YKCB-RELATED"/>
    <property type="match status" value="1"/>
</dbReference>
<keyword evidence="3" id="KW-0328">Glycosyltransferase</keyword>
<evidence type="ECO:0000256" key="1">
    <source>
        <dbReference type="ARBA" id="ARBA00004651"/>
    </source>
</evidence>
<dbReference type="PANTHER" id="PTHR33908:SF11">
    <property type="entry name" value="MEMBRANE PROTEIN"/>
    <property type="match status" value="1"/>
</dbReference>
<feature type="transmembrane region" description="Helical" evidence="8">
    <location>
        <begin position="96"/>
        <end position="126"/>
    </location>
</feature>
<feature type="transmembrane region" description="Helical" evidence="8">
    <location>
        <begin position="133"/>
        <end position="152"/>
    </location>
</feature>
<keyword evidence="10" id="KW-1185">Reference proteome</keyword>
<reference evidence="9 10" key="1">
    <citation type="submission" date="2020-08" db="EMBL/GenBank/DDBJ databases">
        <title>Genomic Encyclopedia of Type Strains, Phase IV (KMG-V): Genome sequencing to study the core and pangenomes of soil and plant-associated prokaryotes.</title>
        <authorList>
            <person name="Whitman W."/>
        </authorList>
    </citation>
    <scope>NUCLEOTIDE SEQUENCE [LARGE SCALE GENOMIC DNA]</scope>
    <source>
        <strain evidence="9 10">M8UP14</strain>
    </source>
</reference>
<dbReference type="GO" id="GO:0016763">
    <property type="term" value="F:pentosyltransferase activity"/>
    <property type="evidence" value="ECO:0007669"/>
    <property type="project" value="TreeGrafter"/>
</dbReference>
<sequence>MNELAATSNEESQRVKTSSDSSWFSPRKDWFAAVATSFIFVRYFVEMTRYSRSQPLWLDEILTTWLVRLGSVASIYDGLAKGAEYSPPGLPVLLLWWSKLVGASYLSLRSPSFVGIALAAVAIFLLVRRYMDFSIATLAAVLVLCGPLHVFAQQVRPYALTVTCFTFALLLWDGLEQSGHPRWNLAGINVLLSAAITLHFYSILYLVPFAAMELLYSLSSRRFRAPVWITLAIAAASISLWIPLALRASRFNSADHGPGFYAAPTSLRFAQSLWFVLFPVDIFVSLLLLLFAGLLVYLAGIRNRKISVQPKTRRPLLWIATGCALLPLATFLFARLVSGTYNLRYILPASICTVIALCFAAESLPFRSILVPLCSIAIATHALVPRRIEPFVDNRAILQAASKPYPIVMAEGLMFFQAEEDQSLTTQERGRLEYLILPQGHALKDATNENLVIRWLGILPQLPAYPVDPYLQSRRCFYVFDSHESADDLADYLNTQTLTTTNRTFIGKGTLDEMCPSAANR</sequence>
<evidence type="ECO:0008006" key="11">
    <source>
        <dbReference type="Google" id="ProtNLM"/>
    </source>
</evidence>
<evidence type="ECO:0000256" key="3">
    <source>
        <dbReference type="ARBA" id="ARBA00022676"/>
    </source>
</evidence>
<organism evidence="9 10">
    <name type="scientific">Granulicella aggregans</name>
    <dbReference type="NCBI Taxonomy" id="474949"/>
    <lineage>
        <taxon>Bacteria</taxon>
        <taxon>Pseudomonadati</taxon>
        <taxon>Acidobacteriota</taxon>
        <taxon>Terriglobia</taxon>
        <taxon>Terriglobales</taxon>
        <taxon>Acidobacteriaceae</taxon>
        <taxon>Granulicella</taxon>
    </lineage>
</organism>
<evidence type="ECO:0000313" key="10">
    <source>
        <dbReference type="Proteomes" id="UP000540989"/>
    </source>
</evidence>
<dbReference type="AlphaFoldDB" id="A0A7W7ZCY4"/>
<feature type="transmembrane region" description="Helical" evidence="8">
    <location>
        <begin position="315"/>
        <end position="337"/>
    </location>
</feature>
<feature type="transmembrane region" description="Helical" evidence="8">
    <location>
        <begin position="30"/>
        <end position="45"/>
    </location>
</feature>
<evidence type="ECO:0000313" key="9">
    <source>
        <dbReference type="EMBL" id="MBB5057532.1"/>
    </source>
</evidence>
<feature type="transmembrane region" description="Helical" evidence="8">
    <location>
        <begin position="158"/>
        <end position="175"/>
    </location>
</feature>
<evidence type="ECO:0000256" key="2">
    <source>
        <dbReference type="ARBA" id="ARBA00022475"/>
    </source>
</evidence>
<evidence type="ECO:0000256" key="7">
    <source>
        <dbReference type="ARBA" id="ARBA00023136"/>
    </source>
</evidence>
<dbReference type="RefSeq" id="WP_184216523.1">
    <property type="nucleotide sequence ID" value="NZ_JACHIP010000003.1"/>
</dbReference>
<dbReference type="InterPro" id="IPR050297">
    <property type="entry name" value="LipidA_mod_glycosyltrf_83"/>
</dbReference>
<keyword evidence="5 8" id="KW-0812">Transmembrane</keyword>
<proteinExistence type="predicted"/>